<dbReference type="STRING" id="307507.A0A2V0PC93"/>
<comment type="catalytic activity">
    <reaction evidence="10">
        <text>O-phospho-L-seryl-[protein] + alpha-D-glucose 1-phosphate = alpha-D-glucose 1,6-bisphosphate + L-seryl-[protein]</text>
        <dbReference type="Rhea" id="RHEA:68748"/>
        <dbReference type="Rhea" id="RHEA-COMP:9863"/>
        <dbReference type="Rhea" id="RHEA-COMP:11604"/>
        <dbReference type="ChEBI" id="CHEBI:29999"/>
        <dbReference type="ChEBI" id="CHEBI:58392"/>
        <dbReference type="ChEBI" id="CHEBI:58601"/>
        <dbReference type="ChEBI" id="CHEBI:83421"/>
    </reaction>
</comment>
<evidence type="ECO:0000259" key="14">
    <source>
        <dbReference type="Pfam" id="PF02880"/>
    </source>
</evidence>
<evidence type="ECO:0000256" key="2">
    <source>
        <dbReference type="ARBA" id="ARBA00010231"/>
    </source>
</evidence>
<protein>
    <recommendedName>
        <fullName evidence="3">phosphoglucomutase (alpha-D-glucose-1,6-bisphosphate-dependent)</fullName>
        <ecNumber evidence="3">5.4.2.2</ecNumber>
    </recommendedName>
</protein>
<evidence type="ECO:0000256" key="10">
    <source>
        <dbReference type="ARBA" id="ARBA00049409"/>
    </source>
</evidence>
<proteinExistence type="inferred from homology"/>
<comment type="catalytic activity">
    <reaction evidence="1">
        <text>alpha-D-glucose 1-phosphate = alpha-D-glucose 6-phosphate</text>
        <dbReference type="Rhea" id="RHEA:23536"/>
        <dbReference type="ChEBI" id="CHEBI:58225"/>
        <dbReference type="ChEBI" id="CHEBI:58601"/>
        <dbReference type="EC" id="5.4.2.2"/>
    </reaction>
</comment>
<evidence type="ECO:0000256" key="7">
    <source>
        <dbReference type="ARBA" id="ARBA00022842"/>
    </source>
</evidence>
<dbReference type="SUPFAM" id="SSF53738">
    <property type="entry name" value="Phosphoglucomutase, first 3 domains"/>
    <property type="match status" value="3"/>
</dbReference>
<evidence type="ECO:0000256" key="3">
    <source>
        <dbReference type="ARBA" id="ARBA00012728"/>
    </source>
</evidence>
<evidence type="ECO:0000256" key="6">
    <source>
        <dbReference type="ARBA" id="ARBA00022723"/>
    </source>
</evidence>
<dbReference type="Pfam" id="PF02880">
    <property type="entry name" value="PGM_PMM_III"/>
    <property type="match status" value="1"/>
</dbReference>
<dbReference type="InterPro" id="IPR005844">
    <property type="entry name" value="A-D-PHexomutase_a/b/a-I"/>
</dbReference>
<accession>A0A2V0PC93</accession>
<comment type="catalytic activity">
    <reaction evidence="9">
        <text>alpha-D-glucose 1,6-bisphosphate + L-seryl-[protein] = O-phospho-L-seryl-[protein] + alpha-D-glucose 6-phosphate</text>
        <dbReference type="Rhea" id="RHEA:68752"/>
        <dbReference type="Rhea" id="RHEA-COMP:9863"/>
        <dbReference type="Rhea" id="RHEA-COMP:11604"/>
        <dbReference type="ChEBI" id="CHEBI:29999"/>
        <dbReference type="ChEBI" id="CHEBI:58225"/>
        <dbReference type="ChEBI" id="CHEBI:58392"/>
        <dbReference type="ChEBI" id="CHEBI:83421"/>
    </reaction>
</comment>
<dbReference type="Gene3D" id="3.40.120.10">
    <property type="entry name" value="Alpha-D-Glucose-1,6-Bisphosphate, subunit A, domain 3"/>
    <property type="match status" value="3"/>
</dbReference>
<evidence type="ECO:0000256" key="9">
    <source>
        <dbReference type="ARBA" id="ARBA00049318"/>
    </source>
</evidence>
<dbReference type="GO" id="GO:0004614">
    <property type="term" value="F:phosphoglucomutase activity"/>
    <property type="evidence" value="ECO:0007669"/>
    <property type="project" value="UniProtKB-EC"/>
</dbReference>
<sequence>MIASGRRPAPTSAAAGRAGVPRPAAAAAKLARRRAAPLPPGPRHVAPSAAAAGAAGTDAAAMAAEWLRLDRDAASRASVEAMVAGGDEAALRDLFCQRLEFGTAGLRGKMGPGFSRMNAVTVQQSTQGLCRYLQSQSPELLKAGGVLLGYDARHNSRDFAEVAAKVFLSQGVPVALFPRITPTPFVAFGTKELGCAAGVMITASHNTKEYNGYKVYWSNGCQIIPPLDSGIAAAIEANLDLWDLSTLDLARAASDGLLTDPLEAVARAYYARISERLVFRSAQENGAAAPVVYTPLHGVGLEAVRRAFSTFSLPQPAVVAAQAQPDPEFTSLGPNPPNPEEGKGVWTLAYETAAAAGASVVLANDPDADRLAAAEADSGSSGGGGYSSFSGNDIGLLLADWVWTNFRHRSPEVPPAKVAMLSTAVSSKALAAMAEAEGFKFVETLTGFKWLGNVAAQLEAEGYTVLFAYEEAIGFMFNAIHKDKDGVSAAAAFAEMAAALARRGTTVRRHLAALHARYGPRAYLSGYFVADPPAKAAGVFEDLRRGGAYPKQVGGVAVTGVRDMGVGVDTTQPDGKPSLPWSPGDLMLTLYLEGGSFLTLRASATEPKLKYYLECAAASGEAPEAAEARARAVEAAVARDIVRPEERGLGVRAGG</sequence>
<dbReference type="Proteomes" id="UP000247498">
    <property type="component" value="Unassembled WGS sequence"/>
</dbReference>
<dbReference type="InParanoid" id="A0A2V0PC93"/>
<evidence type="ECO:0000313" key="16">
    <source>
        <dbReference type="Proteomes" id="UP000247498"/>
    </source>
</evidence>
<dbReference type="PANTHER" id="PTHR45745:SF1">
    <property type="entry name" value="PHOSPHOGLUCOMUTASE 2B-RELATED"/>
    <property type="match status" value="1"/>
</dbReference>
<dbReference type="GO" id="GO:0006166">
    <property type="term" value="P:purine ribonucleoside salvage"/>
    <property type="evidence" value="ECO:0007669"/>
    <property type="project" value="TreeGrafter"/>
</dbReference>
<feature type="domain" description="Alpha-D-phosphohexomutase alpha/beta/alpha" evidence="12">
    <location>
        <begin position="99"/>
        <end position="238"/>
    </location>
</feature>
<keyword evidence="6" id="KW-0479">Metal-binding</keyword>
<dbReference type="GO" id="GO:0006006">
    <property type="term" value="P:glucose metabolic process"/>
    <property type="evidence" value="ECO:0007669"/>
    <property type="project" value="UniProtKB-KW"/>
</dbReference>
<evidence type="ECO:0000256" key="4">
    <source>
        <dbReference type="ARBA" id="ARBA00022526"/>
    </source>
</evidence>
<feature type="domain" description="Alpha-D-phosphohexomutase alpha/beta/alpha" evidence="14">
    <location>
        <begin position="391"/>
        <end position="515"/>
    </location>
</feature>
<feature type="compositionally biased region" description="Low complexity" evidence="11">
    <location>
        <begin position="13"/>
        <end position="24"/>
    </location>
</feature>
<dbReference type="EMBL" id="BDRX01000065">
    <property type="protein sequence ID" value="GBF95500.1"/>
    <property type="molecule type" value="Genomic_DNA"/>
</dbReference>
<dbReference type="InterPro" id="IPR005846">
    <property type="entry name" value="A-D-PHexomutase_a/b/a-III"/>
</dbReference>
<name>A0A2V0PC93_9CHLO</name>
<dbReference type="InterPro" id="IPR005841">
    <property type="entry name" value="Alpha-D-phosphohexomutase_SF"/>
</dbReference>
<keyword evidence="8" id="KW-0413">Isomerase</keyword>
<dbReference type="SUPFAM" id="SSF55957">
    <property type="entry name" value="Phosphoglucomutase, C-terminal domain"/>
    <property type="match status" value="1"/>
</dbReference>
<keyword evidence="4" id="KW-0119">Carbohydrate metabolism</keyword>
<keyword evidence="4" id="KW-0313">Glucose metabolism</keyword>
<dbReference type="GO" id="GO:0008973">
    <property type="term" value="F:phosphopentomutase activity"/>
    <property type="evidence" value="ECO:0007669"/>
    <property type="project" value="TreeGrafter"/>
</dbReference>
<dbReference type="InterPro" id="IPR005845">
    <property type="entry name" value="A-D-PHexomutase_a/b/a-II"/>
</dbReference>
<dbReference type="InterPro" id="IPR036900">
    <property type="entry name" value="A-D-PHexomutase_C_sf"/>
</dbReference>
<dbReference type="GO" id="GO:0046872">
    <property type="term" value="F:metal ion binding"/>
    <property type="evidence" value="ECO:0007669"/>
    <property type="project" value="UniProtKB-KW"/>
</dbReference>
<evidence type="ECO:0000256" key="5">
    <source>
        <dbReference type="ARBA" id="ARBA00022553"/>
    </source>
</evidence>
<keyword evidence="5" id="KW-0597">Phosphoprotein</keyword>
<keyword evidence="7" id="KW-0460">Magnesium</keyword>
<comment type="caution">
    <text evidence="15">The sequence shown here is derived from an EMBL/GenBank/DDBJ whole genome shotgun (WGS) entry which is preliminary data.</text>
</comment>
<evidence type="ECO:0000259" key="13">
    <source>
        <dbReference type="Pfam" id="PF02879"/>
    </source>
</evidence>
<dbReference type="AlphaFoldDB" id="A0A2V0PC93"/>
<dbReference type="InterPro" id="IPR016055">
    <property type="entry name" value="A-D-PHexomutase_a/b/a-I/II/III"/>
</dbReference>
<reference evidence="15 16" key="1">
    <citation type="journal article" date="2018" name="Sci. Rep.">
        <title>Raphidocelis subcapitata (=Pseudokirchneriella subcapitata) provides an insight into genome evolution and environmental adaptations in the Sphaeropleales.</title>
        <authorList>
            <person name="Suzuki S."/>
            <person name="Yamaguchi H."/>
            <person name="Nakajima N."/>
            <person name="Kawachi M."/>
        </authorList>
    </citation>
    <scope>NUCLEOTIDE SEQUENCE [LARGE SCALE GENOMIC DNA]</scope>
    <source>
        <strain evidence="15 16">NIES-35</strain>
    </source>
</reference>
<dbReference type="GO" id="GO:0005634">
    <property type="term" value="C:nucleus"/>
    <property type="evidence" value="ECO:0007669"/>
    <property type="project" value="TreeGrafter"/>
</dbReference>
<dbReference type="Pfam" id="PF02879">
    <property type="entry name" value="PGM_PMM_II"/>
    <property type="match status" value="1"/>
</dbReference>
<evidence type="ECO:0000259" key="12">
    <source>
        <dbReference type="Pfam" id="PF02878"/>
    </source>
</evidence>
<dbReference type="CDD" id="cd05799">
    <property type="entry name" value="PGM2"/>
    <property type="match status" value="1"/>
</dbReference>
<dbReference type="EC" id="5.4.2.2" evidence="3"/>
<dbReference type="OrthoDB" id="8300170at2759"/>
<feature type="region of interest" description="Disordered" evidence="11">
    <location>
        <begin position="1"/>
        <end position="24"/>
    </location>
</feature>
<evidence type="ECO:0000256" key="11">
    <source>
        <dbReference type="SAM" id="MobiDB-lite"/>
    </source>
</evidence>
<evidence type="ECO:0000256" key="8">
    <source>
        <dbReference type="ARBA" id="ARBA00023235"/>
    </source>
</evidence>
<evidence type="ECO:0000313" key="15">
    <source>
        <dbReference type="EMBL" id="GBF95500.1"/>
    </source>
</evidence>
<organism evidence="15 16">
    <name type="scientific">Raphidocelis subcapitata</name>
    <dbReference type="NCBI Taxonomy" id="307507"/>
    <lineage>
        <taxon>Eukaryota</taxon>
        <taxon>Viridiplantae</taxon>
        <taxon>Chlorophyta</taxon>
        <taxon>core chlorophytes</taxon>
        <taxon>Chlorophyceae</taxon>
        <taxon>CS clade</taxon>
        <taxon>Sphaeropleales</taxon>
        <taxon>Selenastraceae</taxon>
        <taxon>Raphidocelis</taxon>
    </lineage>
</organism>
<dbReference type="PRINTS" id="PR00509">
    <property type="entry name" value="PGMPMM"/>
</dbReference>
<evidence type="ECO:0000256" key="1">
    <source>
        <dbReference type="ARBA" id="ARBA00000443"/>
    </source>
</evidence>
<gene>
    <name evidence="15" type="ORF">Rsub_07850</name>
</gene>
<dbReference type="PANTHER" id="PTHR45745">
    <property type="entry name" value="PHOSPHOMANNOMUTASE 45A"/>
    <property type="match status" value="1"/>
</dbReference>
<dbReference type="Pfam" id="PF02878">
    <property type="entry name" value="PGM_PMM_I"/>
    <property type="match status" value="1"/>
</dbReference>
<comment type="similarity">
    <text evidence="2">Belongs to the phosphohexose mutase family.</text>
</comment>
<feature type="domain" description="Alpha-D-phosphohexomutase alpha/beta/alpha" evidence="13">
    <location>
        <begin position="269"/>
        <end position="375"/>
    </location>
</feature>
<keyword evidence="16" id="KW-1185">Reference proteome</keyword>